<feature type="compositionally biased region" description="Basic and acidic residues" evidence="2">
    <location>
        <begin position="2180"/>
        <end position="2198"/>
    </location>
</feature>
<feature type="compositionally biased region" description="Basic and acidic residues" evidence="2">
    <location>
        <begin position="1166"/>
        <end position="1183"/>
    </location>
</feature>
<dbReference type="FunFam" id="1.10.8.270:FF:000009">
    <property type="entry name" value="TBC1 domain family member 30"/>
    <property type="match status" value="1"/>
</dbReference>
<feature type="compositionally biased region" description="Low complexity" evidence="2">
    <location>
        <begin position="133"/>
        <end position="152"/>
    </location>
</feature>
<feature type="compositionally biased region" description="Basic and acidic residues" evidence="2">
    <location>
        <begin position="955"/>
        <end position="984"/>
    </location>
</feature>
<feature type="compositionally biased region" description="Basic and acidic residues" evidence="2">
    <location>
        <begin position="1433"/>
        <end position="1462"/>
    </location>
</feature>
<feature type="compositionally biased region" description="Basic and acidic residues" evidence="2">
    <location>
        <begin position="1968"/>
        <end position="2000"/>
    </location>
</feature>
<feature type="compositionally biased region" description="Low complexity" evidence="2">
    <location>
        <begin position="2381"/>
        <end position="2406"/>
    </location>
</feature>
<dbReference type="Pfam" id="PF00566">
    <property type="entry name" value="RabGAP-TBC"/>
    <property type="match status" value="1"/>
</dbReference>
<feature type="region of interest" description="Disordered" evidence="2">
    <location>
        <begin position="2463"/>
        <end position="2570"/>
    </location>
</feature>
<feature type="compositionally biased region" description="Basic and acidic residues" evidence="2">
    <location>
        <begin position="2026"/>
        <end position="2094"/>
    </location>
</feature>
<feature type="compositionally biased region" description="Basic and acidic residues" evidence="2">
    <location>
        <begin position="2225"/>
        <end position="2240"/>
    </location>
</feature>
<feature type="compositionally biased region" description="Gly residues" evidence="2">
    <location>
        <begin position="703"/>
        <end position="714"/>
    </location>
</feature>
<feature type="compositionally biased region" description="Basic and acidic residues" evidence="2">
    <location>
        <begin position="2500"/>
        <end position="2513"/>
    </location>
</feature>
<feature type="region of interest" description="Disordered" evidence="2">
    <location>
        <begin position="2180"/>
        <end position="2263"/>
    </location>
</feature>
<feature type="region of interest" description="Disordered" evidence="2">
    <location>
        <begin position="1686"/>
        <end position="1751"/>
    </location>
</feature>
<feature type="compositionally biased region" description="Polar residues" evidence="2">
    <location>
        <begin position="2828"/>
        <end position="2842"/>
    </location>
</feature>
<gene>
    <name evidence="5" type="primary">LOC13036450</name>
</gene>
<feature type="compositionally biased region" description="Basic residues" evidence="2">
    <location>
        <begin position="734"/>
        <end position="744"/>
    </location>
</feature>
<feature type="compositionally biased region" description="Basic and acidic residues" evidence="2">
    <location>
        <begin position="1611"/>
        <end position="1620"/>
    </location>
</feature>
<feature type="compositionally biased region" description="Basic and acidic residues" evidence="2">
    <location>
        <begin position="1226"/>
        <end position="1388"/>
    </location>
</feature>
<reference evidence="4" key="1">
    <citation type="submission" date="2024-06" db="UniProtKB">
        <authorList>
            <consortium name="RefSeq"/>
        </authorList>
    </citation>
    <scope>NUCLEOTIDE SEQUENCE [LARGE SCALE GENOMIC DNA]</scope>
    <source>
        <strain evidence="4">MV2-25</strain>
    </source>
</reference>
<dbReference type="InParanoid" id="A0A6I8VSX3"/>
<dbReference type="RefSeq" id="XP_033233764.1">
    <property type="nucleotide sequence ID" value="XM_033377873.1"/>
</dbReference>
<feature type="compositionally biased region" description="Basic and acidic residues" evidence="2">
    <location>
        <begin position="2813"/>
        <end position="2827"/>
    </location>
</feature>
<evidence type="ECO:0000259" key="3">
    <source>
        <dbReference type="PROSITE" id="PS50086"/>
    </source>
</evidence>
<feature type="compositionally biased region" description="Basic and acidic residues" evidence="2">
    <location>
        <begin position="2009"/>
        <end position="2018"/>
    </location>
</feature>
<dbReference type="InterPro" id="IPR035969">
    <property type="entry name" value="Rab-GAP_TBC_sf"/>
</dbReference>
<feature type="compositionally biased region" description="Low complexity" evidence="2">
    <location>
        <begin position="1713"/>
        <end position="1732"/>
    </location>
</feature>
<dbReference type="Proteomes" id="UP000001819">
    <property type="component" value="Chromosome 2"/>
</dbReference>
<dbReference type="PROSITE" id="PS50086">
    <property type="entry name" value="TBC_RABGAP"/>
    <property type="match status" value="1"/>
</dbReference>
<feature type="compositionally biased region" description="Polar residues" evidence="2">
    <location>
        <begin position="2951"/>
        <end position="2965"/>
    </location>
</feature>
<dbReference type="ExpressionAtlas" id="A0A6I8VSX3">
    <property type="expression patterns" value="baseline"/>
</dbReference>
<dbReference type="SUPFAM" id="SSF47923">
    <property type="entry name" value="Ypt/Rab-GAP domain of gyp1p"/>
    <property type="match status" value="2"/>
</dbReference>
<feature type="region of interest" description="Disordered" evidence="2">
    <location>
        <begin position="119"/>
        <end position="176"/>
    </location>
</feature>
<dbReference type="FunFam" id="1.10.472.80:FF:000011">
    <property type="entry name" value="TBC1 domain family member 30"/>
    <property type="match status" value="1"/>
</dbReference>
<feature type="region of interest" description="Disordered" evidence="2">
    <location>
        <begin position="1858"/>
        <end position="1878"/>
    </location>
</feature>
<name>A0A6I8VSX3_DROPS</name>
<feature type="compositionally biased region" description="Polar residues" evidence="2">
    <location>
        <begin position="1585"/>
        <end position="1596"/>
    </location>
</feature>
<protein>
    <recommendedName>
        <fullName evidence="1">TBC1 domain family member 30</fullName>
    </recommendedName>
</protein>
<feature type="region of interest" description="Disordered" evidence="2">
    <location>
        <begin position="663"/>
        <end position="804"/>
    </location>
</feature>
<feature type="compositionally biased region" description="Basic and acidic residues" evidence="2">
    <location>
        <begin position="1570"/>
        <end position="1579"/>
    </location>
</feature>
<feature type="compositionally biased region" description="Basic and acidic residues" evidence="2">
    <location>
        <begin position="783"/>
        <end position="794"/>
    </location>
</feature>
<feature type="compositionally biased region" description="Basic and acidic residues" evidence="2">
    <location>
        <begin position="2633"/>
        <end position="2648"/>
    </location>
</feature>
<reference evidence="5" key="2">
    <citation type="submission" date="2025-08" db="UniProtKB">
        <authorList>
            <consortium name="RefSeq"/>
        </authorList>
    </citation>
    <scope>IDENTIFICATION</scope>
    <source>
        <strain evidence="5">MV-25-SWS-2005</strain>
        <tissue evidence="5">Whole body</tissue>
    </source>
</reference>
<feature type="compositionally biased region" description="Basic and acidic residues" evidence="2">
    <location>
        <begin position="2874"/>
        <end position="2904"/>
    </location>
</feature>
<evidence type="ECO:0000313" key="4">
    <source>
        <dbReference type="Proteomes" id="UP000001819"/>
    </source>
</evidence>
<feature type="compositionally biased region" description="Polar residues" evidence="2">
    <location>
        <begin position="2202"/>
        <end position="2223"/>
    </location>
</feature>
<evidence type="ECO:0000313" key="5">
    <source>
        <dbReference type="RefSeq" id="XP_033233764.1"/>
    </source>
</evidence>
<feature type="compositionally biased region" description="Basic and acidic residues" evidence="2">
    <location>
        <begin position="1627"/>
        <end position="1644"/>
    </location>
</feature>
<feature type="compositionally biased region" description="Basic residues" evidence="2">
    <location>
        <begin position="1007"/>
        <end position="1018"/>
    </location>
</feature>
<dbReference type="InterPro" id="IPR032738">
    <property type="entry name" value="Tbc1d30_C"/>
</dbReference>
<dbReference type="Gene3D" id="1.10.8.270">
    <property type="entry name" value="putative rabgap domain of human tbc1 domain family member 14 like domains"/>
    <property type="match status" value="1"/>
</dbReference>
<proteinExistence type="predicted"/>
<sequence>MSETKKLLDKLLCDIYGKQEELARRGCTCHPRDHPLGSCNKKKKGRMAQLASGIVGGRAVLERLNVRQLIDVVAILKVEILMMGYMLKTVLIARDRLNRHQEVLCKFIITAVEKHDAQPKMRFSLSPPPRKASLTSPTSSTTTNSKNRSSTTHNMLTRNGGGGHESSSSTTASAVASDEDAASDYNQWLHAMKLVARLPGGTPPEFRRKLWLSLADKYLKSKNVDWAKQREKCFCEEWREDDEELGIQIVKDLHRTGSNLCTGPAGSINQAKLKRILLGYARYNPEVGYCQGFNMLGALILQVMDKEEEESMKVMIYLVEGVLPTGYFYGSMGGLQADMGVFRELMQTRLPRLAKHLQRLQGPVENAYEPPLTNVFTMQWFLTMFCTCLPMSCVLRVWDLVLIEGSDVILRTALVLWSLLEERVLSVRSADEFYGKMGSYSSELLNGHLIDSNGLIERVVKLGPIADLRQLRDKHLYNIAPLRHQQGMQLYYDDEDTHSDEERMAVATVWGLNWGRRGSVGPAAGKQPTESKDRMALDISLLKKQYDRLRERQKQAHVILTTACSTAARQGPPNSAQTSVTVNQLLLGRPAIITNKGKRVSAPLGAIPPARKPSLPAVLHTKPSTEKQLRRGETLLWRDTDPTLRRRDSLTWKEIKAERAAIMREGADKTMKTQKLRSRFGKSDSSSYSEDSDGEQEQVERAGGSGGSATGGGSSTDTSLCDDDDPKSTEKSPKQKARLARKLKEKPQLLTGSREASLERQRPKSWAPSSHEIPFMLMGTESGDEKEPAPKQEAEVAEDSATESGRFGYESELARKMEPLHLLVSTDIPGITSTSQLSPMPDMASYLGASCISPLPTPRPVSIDPLGIEGTAGAASAAEEQAVESTPRRFDFSEDGVTNQYFERVNSVERPSRLELSYSLNEEGTDARAVYMEQRAQVEGQSGEQEAKAMSPPQIREDLVDADDKVPQIRDDNIPGENKDDYKEVLSMTIESHQPPPPTAAILSNASRKRHDPRRKTLTRSSTIDIEERFQALEHRFSQEQSCDKPKYIPSTAALEERFETLEKQLSAEKVRKELEEMDPELAEKSERIPSTADLESRFDALTKQMSSSESSSKAPPVDLGDADQSSGSGAKEQKDSEKTSKLHRSENSQSETKDTATTPQTESTKGTETDKNKEDKEGDQPRLRKLPSTAELEDRFNALERKMSVQKSSPAKTKKEPPDEEPDKEEPKARKEPAKEEPKARKEPAREEPKARKEPAMEEPKARKDPAREEPKARKEPTEEEPKARKEPTEEEPKARKEPENSEIRDEKPQERRAVKDSKDSEESNKQNESVKGKERTPTNTPEEKEASKRVEPKPSGKDSPDTNVESEKAKKKPEPEKVENQEEPVKTARKSPPSTEELEKRFNALEKQLSTTNLESSKEAEQTKSTAKNQRSTEARNQKEAETGEREQKSTKTFEEKLKEVNTALTNDQKKSEVEVRAEEKRKSFEERCKSASKTLETKEKEVTASKKTDEIPAKKAKETPETSANNIDESHETKIENTRTKNTEECQQTEQKDLSKRRASEPPSTEDLEKRYETLKRRMSSKNHFSTQSETVNQALERIEQEVISECGEDRAAEKKQPPSTEDLESRFEALHGKDKAESKTKSQPKLVDVAIEAHIPSPPPAPPLPPAELRILAAPTLHQQQALIEELQSKMQGQGPGEENLKPSQINPQRKQQQQQQQRQRQLQLQQRPTTMGDETSEAPANTAYYRSGNYEPWQQRTVRRFSDLPSRADLENRLQFLEKKLYKKFYKQRCASDSEVASKANVLVISADGPSTSRQALAECQLEQRVLALEKQLSENSLKLLEAMREKSAAAVAVAPQSDDSGSPRRLSTDTIDATTGKELVRYTQNFGELEEVDSHKPINISINIKMMVNKDSERKRSESKPTTEDLARRLEQLEAQLVEERAKNGTVIPENEALEEPQPQPHPDKPDESEGSKKQEKDCHNQNVKSDETVRLEDLPPEGIEPETVKETKTLENEEIAQARAKEVDVDKTAKEAVVDPKSEVQEENTKQEDVIKTEHVEEPSSKELEPPQAEKGKPNKNEETKTKKCCSDECTVTKESSNQQPEKNQPTTKDASKEMPDKMVTNGSDTGPVDASNKTVVLLMDNEPKASRLRRLTRANTEELEDLFQALEKQLNDRNLIKSEDGRLIRAESKPSAEQVEQAQAITDLTKQIEDYTSGNAEEEKPAKEPKEPIEDKPEAEEPNDYDWGPNPVKHHLKRKTVYLPSTKELEARFRSLERQIKLLEDVEKIDVEQRLKEIERKIKLQYSLSHEKDLNKYLDLCEGKGLDDDDLAVEETPTKEEPPPPANQRSRSPARKVATKSPYTSPSRKAATKSPYTSPSRKAASKSPYSSPYTSPYTSPSRQRQKTPGSSPTRASEKKAKRSPYTSPVRRQPHPNDLPISDDLEFKYRVLDLVRSKSKENLARRMNDPNRKPPIHPLEMLLDPSPDSSEIPTTGELEHRIRLLDEKLKSPVRPSRHKSRSRSPTIEDIKRKKMLEEQQPRTPVHNLERLVSSPGRPEPPTAEELDVRMRALEEEHSFDFKTQKDYKAFNQKLKDVISPSISFEEFKSAKSREQSPRRGGGATTPKSAMRRDDHDDYRRDDAHSTHTHTHYRPTSPKVIRFRDEDEDYFEEAAAPRPKSRQSSERMVGTINEVMECLSENNTILQRILKKTLADQPSSIRSYSSSSAEGLDALGSRLMRETSPITRTGTHTGVPLRTTGENINDRLSSIKNSIKSIDTLCEEKPYQKEKCQRYIDSLFTDSLHFASKKSSVEDLAHSRSESRGRTMQRSSDYTPSIRITSEHRSLGSAESRRSLSPLGRDVSPLHHRSHRDISRDLSPRRRRGEQEDREERESSRVRRDNMLPNYFADNRSELSSGSSLTKFHKVDRQLEETCAKYADDRRSACRTPLSSPYETRSSATRHTTTNYNYNSTTTTTTTTTGTTISGTATATDSFPRPVSPYRQPYDPYRRPNAPAAPPAYQPAKLEIRHTTVTSTFYDRFLTEKQIEKQTLSRPPSRSPVVSPSVTTKSYSDLYQSISTTSSTSIPITTTGHTSFMSSSYAGPSFSQPDGSNYSYLSTHTAGSGKSLSPIGGSSSSDLRLHSTDNLLASTTTSASAITTSSSFMPYNFSSSLGSRLTDPISSCSVASVTTTSSLTYSTGVYNPMMSFTLREPLTSSSLGGVGVGTSSLLGQYQFKTSFGSGYTPKTPTEQDKP</sequence>
<feature type="compositionally biased region" description="Polar residues" evidence="2">
    <location>
        <begin position="2100"/>
        <end position="2116"/>
    </location>
</feature>
<feature type="compositionally biased region" description="Basic and acidic residues" evidence="2">
    <location>
        <begin position="2463"/>
        <end position="2475"/>
    </location>
</feature>
<dbReference type="Gene3D" id="1.10.472.80">
    <property type="entry name" value="Ypt/Rab-GAP domain of gyp1p, domain 3"/>
    <property type="match status" value="1"/>
</dbReference>
<dbReference type="InterPro" id="IPR000195">
    <property type="entry name" value="Rab-GAP-TBC_dom"/>
</dbReference>
<feature type="region of interest" description="Disordered" evidence="2">
    <location>
        <begin position="2812"/>
        <end position="2921"/>
    </location>
</feature>
<feature type="region of interest" description="Disordered" evidence="2">
    <location>
        <begin position="2609"/>
        <end position="2664"/>
    </location>
</feature>
<feature type="region of interest" description="Disordered" evidence="2">
    <location>
        <begin position="1608"/>
        <end position="1649"/>
    </location>
</feature>
<dbReference type="FunCoup" id="A0A6I8VSX3">
    <property type="interactions" value="33"/>
</dbReference>
<dbReference type="PANTHER" id="PTHR13399">
    <property type="entry name" value="TRANSLOCON-ASSOCIATED PROTEIN TRAP , GAMMA SUBUNIT"/>
    <property type="match status" value="1"/>
</dbReference>
<dbReference type="GO" id="GO:0005783">
    <property type="term" value="C:endoplasmic reticulum"/>
    <property type="evidence" value="ECO:0007669"/>
    <property type="project" value="TreeGrafter"/>
</dbReference>
<accession>A0A6I8VSX3</accession>
<keyword evidence="4" id="KW-1185">Reference proteome</keyword>
<feature type="compositionally biased region" description="Basic and acidic residues" evidence="2">
    <location>
        <begin position="1470"/>
        <end position="1523"/>
    </location>
</feature>
<feature type="compositionally biased region" description="Polar residues" evidence="2">
    <location>
        <begin position="1156"/>
        <end position="1165"/>
    </location>
</feature>
<feature type="compositionally biased region" description="Basic and acidic residues" evidence="2">
    <location>
        <begin position="1193"/>
        <end position="1204"/>
    </location>
</feature>
<feature type="region of interest" description="Disordered" evidence="2">
    <location>
        <begin position="936"/>
        <end position="1023"/>
    </location>
</feature>
<feature type="compositionally biased region" description="Basic and acidic residues" evidence="2">
    <location>
        <begin position="2529"/>
        <end position="2543"/>
    </location>
</feature>
<feature type="region of interest" description="Disordered" evidence="2">
    <location>
        <begin position="1075"/>
        <end position="1596"/>
    </location>
</feature>
<feature type="region of interest" description="Disordered" evidence="2">
    <location>
        <begin position="2325"/>
        <end position="2448"/>
    </location>
</feature>
<feature type="region of interest" description="Disordered" evidence="2">
    <location>
        <begin position="1948"/>
        <end position="2140"/>
    </location>
</feature>
<feature type="compositionally biased region" description="Basic and acidic residues" evidence="2">
    <location>
        <begin position="2843"/>
        <end position="2856"/>
    </location>
</feature>
<evidence type="ECO:0000256" key="1">
    <source>
        <dbReference type="ARBA" id="ARBA00067508"/>
    </source>
</evidence>
<evidence type="ECO:0000256" key="2">
    <source>
        <dbReference type="SAM" id="MobiDB-lite"/>
    </source>
</evidence>
<dbReference type="Pfam" id="PF15733">
    <property type="entry name" value="DUF4682"/>
    <property type="match status" value="1"/>
</dbReference>
<feature type="compositionally biased region" description="Basic and acidic residues" evidence="2">
    <location>
        <begin position="1132"/>
        <end position="1155"/>
    </location>
</feature>
<dbReference type="SMART" id="SM00164">
    <property type="entry name" value="TBC"/>
    <property type="match status" value="1"/>
</dbReference>
<feature type="compositionally biased region" description="Low complexity" evidence="2">
    <location>
        <begin position="2966"/>
        <end position="2994"/>
    </location>
</feature>
<dbReference type="PANTHER" id="PTHR13399:SF2">
    <property type="entry name" value="TRANSLOCON-ASSOCIATED PROTEIN SUBUNIT GAMMA"/>
    <property type="match status" value="1"/>
</dbReference>
<organism evidence="4 5">
    <name type="scientific">Drosophila pseudoobscura pseudoobscura</name>
    <name type="common">Fruit fly</name>
    <dbReference type="NCBI Taxonomy" id="46245"/>
    <lineage>
        <taxon>Eukaryota</taxon>
        <taxon>Metazoa</taxon>
        <taxon>Ecdysozoa</taxon>
        <taxon>Arthropoda</taxon>
        <taxon>Hexapoda</taxon>
        <taxon>Insecta</taxon>
        <taxon>Pterygota</taxon>
        <taxon>Neoptera</taxon>
        <taxon>Endopterygota</taxon>
        <taxon>Diptera</taxon>
        <taxon>Brachycera</taxon>
        <taxon>Muscomorpha</taxon>
        <taxon>Ephydroidea</taxon>
        <taxon>Drosophilidae</taxon>
        <taxon>Drosophila</taxon>
        <taxon>Sophophora</taxon>
    </lineage>
</organism>
<feature type="compositionally biased region" description="Basic and acidic residues" evidence="2">
    <location>
        <begin position="2609"/>
        <end position="2620"/>
    </location>
</feature>
<feature type="compositionally biased region" description="Basic and acidic residues" evidence="2">
    <location>
        <begin position="1531"/>
        <end position="1563"/>
    </location>
</feature>
<feature type="region of interest" description="Disordered" evidence="2">
    <location>
        <begin position="2948"/>
        <end position="3001"/>
    </location>
</feature>
<feature type="domain" description="Rab-GAP TBC" evidence="3">
    <location>
        <begin position="201"/>
        <end position="405"/>
    </location>
</feature>
<feature type="compositionally biased region" description="Low complexity" evidence="2">
    <location>
        <begin position="165"/>
        <end position="176"/>
    </location>
</feature>